<dbReference type="Proteomes" id="UP000054937">
    <property type="component" value="Unassembled WGS sequence"/>
</dbReference>
<dbReference type="GO" id="GO:0016787">
    <property type="term" value="F:hydrolase activity"/>
    <property type="evidence" value="ECO:0007669"/>
    <property type="project" value="UniProtKB-KW"/>
</dbReference>
<dbReference type="Gene3D" id="3.40.50.300">
    <property type="entry name" value="P-loop containing nucleotide triphosphate hydrolases"/>
    <property type="match status" value="1"/>
</dbReference>
<gene>
    <name evidence="1" type="ORF">PPERSA_10373</name>
</gene>
<reference evidence="1 2" key="1">
    <citation type="journal article" date="2015" name="Sci. Rep.">
        <title>Genome of the facultative scuticociliatosis pathogen Pseudocohnilembus persalinus provides insight into its virulence through horizontal gene transfer.</title>
        <authorList>
            <person name="Xiong J."/>
            <person name="Wang G."/>
            <person name="Cheng J."/>
            <person name="Tian M."/>
            <person name="Pan X."/>
            <person name="Warren A."/>
            <person name="Jiang C."/>
            <person name="Yuan D."/>
            <person name="Miao W."/>
        </authorList>
    </citation>
    <scope>NUCLEOTIDE SEQUENCE [LARGE SCALE GENOMIC DNA]</scope>
    <source>
        <strain evidence="1">36N120E</strain>
    </source>
</reference>
<organism evidence="1 2">
    <name type="scientific">Pseudocohnilembus persalinus</name>
    <name type="common">Ciliate</name>
    <dbReference type="NCBI Taxonomy" id="266149"/>
    <lineage>
        <taxon>Eukaryota</taxon>
        <taxon>Sar</taxon>
        <taxon>Alveolata</taxon>
        <taxon>Ciliophora</taxon>
        <taxon>Intramacronucleata</taxon>
        <taxon>Oligohymenophorea</taxon>
        <taxon>Scuticociliatia</taxon>
        <taxon>Philasterida</taxon>
        <taxon>Pseudocohnilembidae</taxon>
        <taxon>Pseudocohnilembus</taxon>
    </lineage>
</organism>
<comment type="caution">
    <text evidence="1">The sequence shown here is derived from an EMBL/GenBank/DDBJ whole genome shotgun (WGS) entry which is preliminary data.</text>
</comment>
<evidence type="ECO:0000313" key="1">
    <source>
        <dbReference type="EMBL" id="KRX03689.1"/>
    </source>
</evidence>
<dbReference type="InParanoid" id="A0A0V0QMV2"/>
<accession>A0A0V0QMV2</accession>
<dbReference type="EMBL" id="LDAU01000128">
    <property type="protein sequence ID" value="KRX03689.1"/>
    <property type="molecule type" value="Genomic_DNA"/>
</dbReference>
<keyword evidence="2" id="KW-1185">Reference proteome</keyword>
<protein>
    <submittedName>
        <fullName evidence="1">p-loop containing nucleoside triphosphate hydrolase</fullName>
    </submittedName>
</protein>
<dbReference type="SUPFAM" id="SSF52540">
    <property type="entry name" value="P-loop containing nucleoside triphosphate hydrolases"/>
    <property type="match status" value="1"/>
</dbReference>
<dbReference type="InterPro" id="IPR027417">
    <property type="entry name" value="P-loop_NTPase"/>
</dbReference>
<sequence>MERICLLQSLLLDYLKLTKRNNKESYIDLSQRSGPTNIMKSYLSRSFVARNADITNILRTFVNDKKKIDFKNSYNIINLYGKEGAGKTEFALQLGKKLRPIFNHGVYYFSLLELQLSIYQGDLHKLMEATFGNEFKNRKQGYFVENMCIILDDIDCYLNGQQVLNFKETIQEISEGKSTLILVSGSMLDDKEEQQNEDSGNTGGINSSRLNLKKKTKNRKVLVSLIKNARPKSEFFSYQIEELVDENFTAIKVLLTSLLDIHFKYKNDQQKEELQNKMRNELVSLGGNLKFVISKFLILLKTDNNGVDIQDEKEVDLYNKFNQNDQEFQKNLNLTKTDKILLSSTRFLIIIN</sequence>
<evidence type="ECO:0000313" key="2">
    <source>
        <dbReference type="Proteomes" id="UP000054937"/>
    </source>
</evidence>
<proteinExistence type="predicted"/>
<dbReference type="AlphaFoldDB" id="A0A0V0QMV2"/>
<keyword evidence="1" id="KW-0378">Hydrolase</keyword>
<name>A0A0V0QMV2_PSEPJ</name>